<evidence type="ECO:0000256" key="6">
    <source>
        <dbReference type="ARBA" id="ARBA00022927"/>
    </source>
</evidence>
<evidence type="ECO:0000256" key="7">
    <source>
        <dbReference type="ARBA" id="ARBA00023242"/>
    </source>
</evidence>
<comment type="subcellular location">
    <subcellularLocation>
        <location evidence="2">Cytoplasm</location>
    </subcellularLocation>
    <subcellularLocation>
        <location evidence="1">Nucleus</location>
    </subcellularLocation>
</comment>
<evidence type="ECO:0000256" key="8">
    <source>
        <dbReference type="SAM" id="MobiDB-lite"/>
    </source>
</evidence>
<dbReference type="GO" id="GO:0005737">
    <property type="term" value="C:cytoplasm"/>
    <property type="evidence" value="ECO:0007669"/>
    <property type="project" value="UniProtKB-SubCell"/>
</dbReference>
<proteinExistence type="predicted"/>
<dbReference type="PANTHER" id="PTHR10527">
    <property type="entry name" value="IMPORTIN BETA"/>
    <property type="match status" value="1"/>
</dbReference>
<dbReference type="SUPFAM" id="SSF48371">
    <property type="entry name" value="ARM repeat"/>
    <property type="match status" value="1"/>
</dbReference>
<dbReference type="InterPro" id="IPR040122">
    <property type="entry name" value="Importin_beta"/>
</dbReference>
<keyword evidence="5" id="KW-0677">Repeat</keyword>
<feature type="compositionally biased region" description="Low complexity" evidence="8">
    <location>
        <begin position="305"/>
        <end position="319"/>
    </location>
</feature>
<comment type="caution">
    <text evidence="11">The sequence shown here is derived from an EMBL/GenBank/DDBJ whole genome shotgun (WGS) entry which is preliminary data.</text>
</comment>
<dbReference type="EMBL" id="JAACJO010000003">
    <property type="protein sequence ID" value="KAF5360819.1"/>
    <property type="molecule type" value="Genomic_DNA"/>
</dbReference>
<reference evidence="11 12" key="1">
    <citation type="journal article" date="2020" name="ISME J.">
        <title>Uncovering the hidden diversity of litter-decomposition mechanisms in mushroom-forming fungi.</title>
        <authorList>
            <person name="Floudas D."/>
            <person name="Bentzer J."/>
            <person name="Ahren D."/>
            <person name="Johansson T."/>
            <person name="Persson P."/>
            <person name="Tunlid A."/>
        </authorList>
    </citation>
    <scope>NUCLEOTIDE SEQUENCE [LARGE SCALE GENOMIC DNA]</scope>
    <source>
        <strain evidence="11 12">CBS 146.42</strain>
    </source>
</reference>
<dbReference type="GO" id="GO:0006606">
    <property type="term" value="P:protein import into nucleus"/>
    <property type="evidence" value="ECO:0007669"/>
    <property type="project" value="InterPro"/>
</dbReference>
<gene>
    <name evidence="11" type="ORF">D9756_005198</name>
</gene>
<evidence type="ECO:0000256" key="1">
    <source>
        <dbReference type="ARBA" id="ARBA00004123"/>
    </source>
</evidence>
<keyword evidence="12" id="KW-1185">Reference proteome</keyword>
<keyword evidence="6" id="KW-0653">Protein transport</keyword>
<dbReference type="Pfam" id="PF25574">
    <property type="entry name" value="TPR_IMB1"/>
    <property type="match status" value="1"/>
</dbReference>
<sequence length="1380" mass="152927">MDPILSNLVQGDNEIRQNAEQAVNERLAQTPELYLLALAQFALIAELDVMRSFSLVLLRRLLFRVSPGATQPHSPRLTLYDHLSSNTLTTLQRLLLSSLSTEHVQDVRRKAVDTITDLANQEMARGRPWHALQAQAFSMAQAQAADRNVTPAALRESAFRVFAGCPNLVTDLQTEAVLGVFQKGLQDNESVTVRHAALLAAVEYLTAADSQQLSRSRALMNPMLESVHALSQSLSHPSTSTKTVYQQLTQFLTTLTPLCSSHPTLFAPHLHAILSFLPQLILLQVDPGPTPTVSQPYPSGGSRQSAFEFPPSASAPAADPDFDEEAEARSTMRLTALEFMISLSEAKPSMVRKDNTWVGVMVRACLEGMGELDEDEDINVWLKEDPSVQSGTADDSPPSLYEQSLDRVACALGGRAVLPPAFENIPSMLASYDWRARHAGLIAIAAIAEGTGKVMLNELGKIVELVTPMFRDSHPREVMQERYHQQLFAVLIPTLEDPEPRVHSHAAAALINFCEGVEHSTLIPYLDPIVERLLRLLNPGEQGQVRRYVQEQAITTLAMVADASESTFARHYPTIMPLLLNVLRNTVDGAEEGRKEYHRLRVKAMECAGLVAIAVGRDVFRPDSAALIELLVRIQKSPVDPDDTQLGYYLISTWAKIGQALGEEFEPYLPLVMTNILATASAKTDISVYEDDDEDANSEREGWETVTVDGRTMGIKTSALEEKCQAFETLLIYCSTLGGKYAPYLSQTLEICIPCLKFDFHEGVREASAMLVPRLLDCGKSSNTLTTQMVTAAFNQLITCIRSEPDASFLASLYKCFTESLVVIGGPTNLPQEYHLGVTESTKHQLQTLADKRKARASRLERAGDVDGLDKEDVSLYEQFEEFALQEMDRMLCELDKSGNHQLRIAVSSVRDLGVTSDWDEDEGEDGIPAMTVKMMYIHQMAARQPGAPIISNVNNPLQLRGYLMTSTHAHDEIRLGADRGAGNKKQRTLSLREHCTALSILVFDCDLLSYTRRVLVGARYKLSPPTWEAGPFKQQKPEANCPRLKHEVVPCPSPTTMRFNKYIRGALGFFATEHGLLIIQTTTSLICNHTVVPHAISWSAEALGVCGTAGIQTEVSLPKNLLAPEMAALVELSWTQLPDTTAMKNCRLGDKGLRSLLAPLAAIKTPQGQETLDFVTRFEEHSKQTIKSIDKFNRVAKRTAHNLIYNIEGLIDAIDRARSKQRNSGDVYQIMSFKQVDIDMWAENFQRDLRDLNELATIAQDDLDACDAINKQISTTAGSALANVEEHEEGKQRSREEIHAPVILAVESLSTVIKENNRAHEFLTILSDQLEKVIDGIQTTYRSTDEMRIINMGMEEQVEMTVDVLRKLRQGAQNGKLGQ</sequence>
<dbReference type="InterPro" id="IPR057672">
    <property type="entry name" value="TPR_IPO4/5"/>
</dbReference>
<evidence type="ECO:0000313" key="11">
    <source>
        <dbReference type="EMBL" id="KAF5360819.1"/>
    </source>
</evidence>
<dbReference type="InterPro" id="IPR058584">
    <property type="entry name" value="IMB1_TNPO1-like_TPR"/>
</dbReference>
<dbReference type="InterPro" id="IPR016024">
    <property type="entry name" value="ARM-type_fold"/>
</dbReference>
<dbReference type="Pfam" id="PF18808">
    <property type="entry name" value="Importin_rep_4"/>
    <property type="match status" value="1"/>
</dbReference>
<evidence type="ECO:0000256" key="4">
    <source>
        <dbReference type="ARBA" id="ARBA00022490"/>
    </source>
</evidence>
<keyword evidence="3" id="KW-0813">Transport</keyword>
<accession>A0A8H5LKT9</accession>
<feature type="domain" description="IPO4/5-like TPR repeats" evidence="10">
    <location>
        <begin position="105"/>
        <end position="276"/>
    </location>
</feature>
<dbReference type="GO" id="GO:0005634">
    <property type="term" value="C:nucleus"/>
    <property type="evidence" value="ECO:0007669"/>
    <property type="project" value="UniProtKB-SubCell"/>
</dbReference>
<keyword evidence="7" id="KW-0539">Nucleus</keyword>
<evidence type="ECO:0000313" key="12">
    <source>
        <dbReference type="Proteomes" id="UP000559027"/>
    </source>
</evidence>
<name>A0A8H5LKT9_9AGAR</name>
<protein>
    <submittedName>
        <fullName evidence="11">Uncharacterized protein</fullName>
    </submittedName>
</protein>
<evidence type="ECO:0000256" key="3">
    <source>
        <dbReference type="ARBA" id="ARBA00022448"/>
    </source>
</evidence>
<organism evidence="11 12">
    <name type="scientific">Leucocoprinus leucothites</name>
    <dbReference type="NCBI Taxonomy" id="201217"/>
    <lineage>
        <taxon>Eukaryota</taxon>
        <taxon>Fungi</taxon>
        <taxon>Dikarya</taxon>
        <taxon>Basidiomycota</taxon>
        <taxon>Agaricomycotina</taxon>
        <taxon>Agaricomycetes</taxon>
        <taxon>Agaricomycetidae</taxon>
        <taxon>Agaricales</taxon>
        <taxon>Agaricineae</taxon>
        <taxon>Agaricaceae</taxon>
        <taxon>Leucocoprinus</taxon>
    </lineage>
</organism>
<evidence type="ECO:0000259" key="10">
    <source>
        <dbReference type="Pfam" id="PF25780"/>
    </source>
</evidence>
<feature type="region of interest" description="Disordered" evidence="8">
    <location>
        <begin position="291"/>
        <end position="320"/>
    </location>
</feature>
<evidence type="ECO:0000259" key="9">
    <source>
        <dbReference type="Pfam" id="PF25574"/>
    </source>
</evidence>
<evidence type="ECO:0000256" key="5">
    <source>
        <dbReference type="ARBA" id="ARBA00022737"/>
    </source>
</evidence>
<dbReference type="Pfam" id="PF25780">
    <property type="entry name" value="TPR_IPO5"/>
    <property type="match status" value="1"/>
</dbReference>
<dbReference type="OrthoDB" id="543373at2759"/>
<feature type="domain" description="Importin subunit beta-1/Transportin-1-like TPR repeats" evidence="9">
    <location>
        <begin position="521"/>
        <end position="683"/>
    </location>
</feature>
<dbReference type="InterPro" id="IPR011989">
    <property type="entry name" value="ARM-like"/>
</dbReference>
<evidence type="ECO:0000256" key="2">
    <source>
        <dbReference type="ARBA" id="ARBA00004496"/>
    </source>
</evidence>
<dbReference type="Gene3D" id="1.25.10.10">
    <property type="entry name" value="Leucine-rich Repeat Variant"/>
    <property type="match status" value="1"/>
</dbReference>
<dbReference type="Proteomes" id="UP000559027">
    <property type="component" value="Unassembled WGS sequence"/>
</dbReference>
<keyword evidence="4" id="KW-0963">Cytoplasm</keyword>
<feature type="compositionally biased region" description="Polar residues" evidence="8">
    <location>
        <begin position="291"/>
        <end position="304"/>
    </location>
</feature>
<dbReference type="InterPro" id="IPR041653">
    <property type="entry name" value="Importin_rep_4"/>
</dbReference>